<keyword evidence="8 15" id="KW-0675">Receptor</keyword>
<evidence type="ECO:0000256" key="8">
    <source>
        <dbReference type="ARBA" id="ARBA00023170"/>
    </source>
</evidence>
<dbReference type="AlphaFoldDB" id="A0A316EBA7"/>
<evidence type="ECO:0000256" key="7">
    <source>
        <dbReference type="ARBA" id="ARBA00023136"/>
    </source>
</evidence>
<gene>
    <name evidence="15" type="ORF">LV89_00915</name>
</gene>
<dbReference type="EMBL" id="QGGO01000004">
    <property type="protein sequence ID" value="PWK28137.1"/>
    <property type="molecule type" value="Genomic_DNA"/>
</dbReference>
<dbReference type="GO" id="GO:0015344">
    <property type="term" value="F:siderophore uptake transmembrane transporter activity"/>
    <property type="evidence" value="ECO:0007669"/>
    <property type="project" value="TreeGrafter"/>
</dbReference>
<proteinExistence type="inferred from homology"/>
<dbReference type="InterPro" id="IPR012910">
    <property type="entry name" value="Plug_dom"/>
</dbReference>
<dbReference type="PANTHER" id="PTHR30069:SF29">
    <property type="entry name" value="HEMOGLOBIN AND HEMOGLOBIN-HAPTOGLOBIN-BINDING PROTEIN 1-RELATED"/>
    <property type="match status" value="1"/>
</dbReference>
<feature type="chain" id="PRO_5016367053" evidence="12">
    <location>
        <begin position="22"/>
        <end position="803"/>
    </location>
</feature>
<name>A0A316EBA7_9BACT</name>
<organism evidence="15 16">
    <name type="scientific">Arcicella aurantiaca</name>
    <dbReference type="NCBI Taxonomy" id="591202"/>
    <lineage>
        <taxon>Bacteria</taxon>
        <taxon>Pseudomonadati</taxon>
        <taxon>Bacteroidota</taxon>
        <taxon>Cytophagia</taxon>
        <taxon>Cytophagales</taxon>
        <taxon>Flectobacillaceae</taxon>
        <taxon>Arcicella</taxon>
    </lineage>
</organism>
<evidence type="ECO:0000256" key="12">
    <source>
        <dbReference type="SAM" id="SignalP"/>
    </source>
</evidence>
<comment type="caution">
    <text evidence="15">The sequence shown here is derived from an EMBL/GenBank/DDBJ whole genome shotgun (WGS) entry which is preliminary data.</text>
</comment>
<feature type="signal peptide" evidence="12">
    <location>
        <begin position="1"/>
        <end position="21"/>
    </location>
</feature>
<dbReference type="Proteomes" id="UP000245489">
    <property type="component" value="Unassembled WGS sequence"/>
</dbReference>
<dbReference type="InterPro" id="IPR039426">
    <property type="entry name" value="TonB-dep_rcpt-like"/>
</dbReference>
<dbReference type="PROSITE" id="PS52016">
    <property type="entry name" value="TONB_DEPENDENT_REC_3"/>
    <property type="match status" value="1"/>
</dbReference>
<sequence length="803" mass="90343">MLKFIQKPLLMLLLFPLGLFAQNEKLTVSGYVKDNKNGEGLIGASVFVKELLTGTTTNTYGFYSLTLPKGNYTLVITSVGYRKSFRDIKLNDQNITLNVELQEDGQELEEVVVTGKREDDNVKEIEMSVNKVEMKTIKKIPALLGEVDLVRAIQLLPGVSTVGEGATGFNVRGGAVDQNLVLLDDAPVYNSSHLFGFFSIFNPDAVKDVKLIKGGIPAQYGGRASSILDVRMKEGNAKNLEVNGGIGFIFSRLSIEAPIIKDKASFIVAARRSYADILAKPFLTGNNANTKFNFYDLTAKVNYNINQNNTVFLSGYFGRDVFGNQFGFNWGNSTLSARWNHVFSSKLFLNTTAFYSNYDYLLDSDLENVRPNNRFRWTSNIENLSFKPDFTYYISPNNTLTFGGQVLTYSFTPGSATASSQSDVRSFGSPPKDGVEYSAYIGNEWKVSPKLSLQYGIRFSKYDYKSSEDVYYERKFVGFSDTYPSGYDLVTKVNDKNKILQSYSNFEPRFNLKLETGENSSIKASYNRMTQYIHLMSNTAAATPLDVWTSSTNNIKPQLTDQVALGYFKNFGENEYETSLEVYYKDFQNQIDYADRANLFLNPTFEKDLMFGKGRAYGVELFVKKNKGKLTGWTSYTLARTERQVEGLNKGNWYPNRFDRTHTLNVVGQYELNKKWSFGANFAFISGVPYSLPERQGVVEGLTYGITEGGVRGNIRVPVYNRLDISATKKNKKALFGKGESEWVFSIYNLYNRRNPFSIYTQPKTSTATAGSQQQAEEVVKSEAVRLSIIGSLIPSVTYNFKF</sequence>
<keyword evidence="2 10" id="KW-0813">Transport</keyword>
<keyword evidence="3 10" id="KW-1134">Transmembrane beta strand</keyword>
<feature type="domain" description="TonB-dependent receptor-like beta-barrel" evidence="13">
    <location>
        <begin position="286"/>
        <end position="750"/>
    </location>
</feature>
<evidence type="ECO:0000256" key="9">
    <source>
        <dbReference type="ARBA" id="ARBA00023237"/>
    </source>
</evidence>
<protein>
    <submittedName>
        <fullName evidence="15">Outer membrane receptor protein involved in Fe transport</fullName>
    </submittedName>
</protein>
<dbReference type="SUPFAM" id="SSF56935">
    <property type="entry name" value="Porins"/>
    <property type="match status" value="1"/>
</dbReference>
<dbReference type="InterPro" id="IPR037066">
    <property type="entry name" value="Plug_dom_sf"/>
</dbReference>
<evidence type="ECO:0000313" key="15">
    <source>
        <dbReference type="EMBL" id="PWK28137.1"/>
    </source>
</evidence>
<dbReference type="GO" id="GO:0044718">
    <property type="term" value="P:siderophore transmembrane transport"/>
    <property type="evidence" value="ECO:0007669"/>
    <property type="project" value="TreeGrafter"/>
</dbReference>
<evidence type="ECO:0000256" key="3">
    <source>
        <dbReference type="ARBA" id="ARBA00022452"/>
    </source>
</evidence>
<keyword evidence="9 10" id="KW-0998">Cell outer membrane</keyword>
<reference evidence="15 16" key="1">
    <citation type="submission" date="2018-05" db="EMBL/GenBank/DDBJ databases">
        <title>Genomic Encyclopedia of Archaeal and Bacterial Type Strains, Phase II (KMG-II): from individual species to whole genera.</title>
        <authorList>
            <person name="Goeker M."/>
        </authorList>
    </citation>
    <scope>NUCLEOTIDE SEQUENCE [LARGE SCALE GENOMIC DNA]</scope>
    <source>
        <strain evidence="15 16">DSM 22214</strain>
    </source>
</reference>
<dbReference type="PANTHER" id="PTHR30069">
    <property type="entry name" value="TONB-DEPENDENT OUTER MEMBRANE RECEPTOR"/>
    <property type="match status" value="1"/>
</dbReference>
<evidence type="ECO:0000256" key="10">
    <source>
        <dbReference type="PROSITE-ProRule" id="PRU01360"/>
    </source>
</evidence>
<dbReference type="Pfam" id="PF07715">
    <property type="entry name" value="Plug"/>
    <property type="match status" value="1"/>
</dbReference>
<dbReference type="Gene3D" id="2.60.40.1120">
    <property type="entry name" value="Carboxypeptidase-like, regulatory domain"/>
    <property type="match status" value="1"/>
</dbReference>
<evidence type="ECO:0000256" key="5">
    <source>
        <dbReference type="ARBA" id="ARBA00022729"/>
    </source>
</evidence>
<dbReference type="SUPFAM" id="SSF49464">
    <property type="entry name" value="Carboxypeptidase regulatory domain-like"/>
    <property type="match status" value="1"/>
</dbReference>
<dbReference type="RefSeq" id="WP_109741696.1">
    <property type="nucleotide sequence ID" value="NZ_QGGO01000004.1"/>
</dbReference>
<dbReference type="Gene3D" id="2.170.130.10">
    <property type="entry name" value="TonB-dependent receptor, plug domain"/>
    <property type="match status" value="1"/>
</dbReference>
<dbReference type="InterPro" id="IPR008969">
    <property type="entry name" value="CarboxyPept-like_regulatory"/>
</dbReference>
<evidence type="ECO:0000256" key="11">
    <source>
        <dbReference type="RuleBase" id="RU003357"/>
    </source>
</evidence>
<dbReference type="InterPro" id="IPR036942">
    <property type="entry name" value="Beta-barrel_TonB_sf"/>
</dbReference>
<evidence type="ECO:0000259" key="14">
    <source>
        <dbReference type="Pfam" id="PF07715"/>
    </source>
</evidence>
<keyword evidence="5 12" id="KW-0732">Signal</keyword>
<evidence type="ECO:0000256" key="6">
    <source>
        <dbReference type="ARBA" id="ARBA00023077"/>
    </source>
</evidence>
<comment type="similarity">
    <text evidence="10 11">Belongs to the TonB-dependent receptor family.</text>
</comment>
<comment type="subcellular location">
    <subcellularLocation>
        <location evidence="1 10">Cell outer membrane</location>
        <topology evidence="1 10">Multi-pass membrane protein</topology>
    </subcellularLocation>
</comment>
<dbReference type="Pfam" id="PF00593">
    <property type="entry name" value="TonB_dep_Rec_b-barrel"/>
    <property type="match status" value="1"/>
</dbReference>
<feature type="domain" description="TonB-dependent receptor plug" evidence="14">
    <location>
        <begin position="123"/>
        <end position="225"/>
    </location>
</feature>
<keyword evidence="7 10" id="KW-0472">Membrane</keyword>
<dbReference type="InterPro" id="IPR000531">
    <property type="entry name" value="Beta-barrel_TonB"/>
</dbReference>
<evidence type="ECO:0000256" key="1">
    <source>
        <dbReference type="ARBA" id="ARBA00004571"/>
    </source>
</evidence>
<dbReference type="OrthoDB" id="1111684at2"/>
<accession>A0A316EBA7</accession>
<dbReference type="Gene3D" id="2.40.170.20">
    <property type="entry name" value="TonB-dependent receptor, beta-barrel domain"/>
    <property type="match status" value="1"/>
</dbReference>
<evidence type="ECO:0000313" key="16">
    <source>
        <dbReference type="Proteomes" id="UP000245489"/>
    </source>
</evidence>
<dbReference type="GO" id="GO:0009279">
    <property type="term" value="C:cell outer membrane"/>
    <property type="evidence" value="ECO:0007669"/>
    <property type="project" value="UniProtKB-SubCell"/>
</dbReference>
<keyword evidence="6 11" id="KW-0798">TonB box</keyword>
<keyword evidence="16" id="KW-1185">Reference proteome</keyword>
<evidence type="ECO:0000259" key="13">
    <source>
        <dbReference type="Pfam" id="PF00593"/>
    </source>
</evidence>
<evidence type="ECO:0000256" key="4">
    <source>
        <dbReference type="ARBA" id="ARBA00022692"/>
    </source>
</evidence>
<evidence type="ECO:0000256" key="2">
    <source>
        <dbReference type="ARBA" id="ARBA00022448"/>
    </source>
</evidence>
<dbReference type="Pfam" id="PF13715">
    <property type="entry name" value="CarbopepD_reg_2"/>
    <property type="match status" value="1"/>
</dbReference>
<keyword evidence="4 10" id="KW-0812">Transmembrane</keyword>